<feature type="transmembrane region" description="Helical" evidence="1">
    <location>
        <begin position="142"/>
        <end position="175"/>
    </location>
</feature>
<accession>A0A1W7ABY0</accession>
<feature type="transmembrane region" description="Helical" evidence="1">
    <location>
        <begin position="21"/>
        <end position="43"/>
    </location>
</feature>
<reference evidence="2 4" key="1">
    <citation type="journal article" date="2017" name="Int. J. Syst. Evol. Microbiol.">
        <title>Macrococcus canis sp. nov., a skin bacterium associated with infections in dogs.</title>
        <authorList>
            <person name="Gobeli Brawand S."/>
            <person name="Cotting K."/>
            <person name="Gomez-Sanz E."/>
            <person name="Collaud A."/>
            <person name="Thomann A."/>
            <person name="Brodard I."/>
            <person name="Rodriguez-Campos S."/>
            <person name="Strauss C."/>
            <person name="Perreten V."/>
        </authorList>
    </citation>
    <scope>NUCLEOTIDE SEQUENCE [LARGE SCALE GENOMIC DNA]</scope>
    <source>
        <strain evidence="2 4">KM45013</strain>
    </source>
</reference>
<feature type="transmembrane region" description="Helical" evidence="1">
    <location>
        <begin position="211"/>
        <end position="233"/>
    </location>
</feature>
<evidence type="ECO:0000313" key="3">
    <source>
        <dbReference type="EMBL" id="ARQ07167.1"/>
    </source>
</evidence>
<evidence type="ECO:0000313" key="2">
    <source>
        <dbReference type="EMBL" id="ARQ07128.1"/>
    </source>
</evidence>
<proteinExistence type="predicted"/>
<feature type="transmembrane region" description="Helical" evidence="1">
    <location>
        <begin position="187"/>
        <end position="205"/>
    </location>
</feature>
<evidence type="ECO:0000313" key="4">
    <source>
        <dbReference type="Proteomes" id="UP000194154"/>
    </source>
</evidence>
<keyword evidence="1" id="KW-0812">Transmembrane</keyword>
<dbReference type="RefSeq" id="WP_086042748.1">
    <property type="nucleotide sequence ID" value="NZ_CBCRZA010000002.1"/>
</dbReference>
<dbReference type="OrthoDB" id="2418152at2"/>
<name>A0A1W7ABY0_9STAP</name>
<dbReference type="STRING" id="1855823.MCCS_14870"/>
<dbReference type="InterPro" id="IPR009574">
    <property type="entry name" value="DUF1189"/>
</dbReference>
<keyword evidence="4" id="KW-1185">Reference proteome</keyword>
<dbReference type="EMBL" id="CP021059">
    <property type="protein sequence ID" value="ARQ07167.1"/>
    <property type="molecule type" value="Genomic_DNA"/>
</dbReference>
<keyword evidence="1" id="KW-1133">Transmembrane helix</keyword>
<sequence length="243" mass="28571">MYIQHLKRLFQPKRYPLYRIVKMRYILLHILILSIIMASPAIINYFKTFQAINQISQSELTAIPDFKVVDHELILSQEKEIELSTLTLAFTKNNVQPRSDFIILDKDEILISKSSRIQYANINMFQDKETLIQFLKTFTDSIYFYFLILVLLIISSQYFITILKIIIISIVSHIISNSLNKKSRYMNWLKINTFILTLPTLLLLLGVIFKFIILTVASWIVLIILDVLTIKYLPKQKHKAKQN</sequence>
<gene>
    <name evidence="2" type="ORF">MCCS_14870</name>
    <name evidence="3" type="ORF">MCCS_15260</name>
</gene>
<dbReference type="KEGG" id="mcak:MCCS_15260"/>
<keyword evidence="1" id="KW-0472">Membrane</keyword>
<dbReference type="GeneID" id="35295636"/>
<reference evidence="2" key="2">
    <citation type="submission" date="2017-04" db="EMBL/GenBank/DDBJ databases">
        <authorList>
            <person name="Afonso C.L."/>
            <person name="Miller P.J."/>
            <person name="Scott M.A."/>
            <person name="Spackman E."/>
            <person name="Goraichik I."/>
            <person name="Dimitrov K.M."/>
            <person name="Suarez D.L."/>
            <person name="Swayne D.E."/>
        </authorList>
    </citation>
    <scope>NUCLEOTIDE SEQUENCE</scope>
    <source>
        <strain evidence="2">KM45013</strain>
    </source>
</reference>
<evidence type="ECO:0008006" key="5">
    <source>
        <dbReference type="Google" id="ProtNLM"/>
    </source>
</evidence>
<dbReference type="Proteomes" id="UP000194154">
    <property type="component" value="Chromosome"/>
</dbReference>
<evidence type="ECO:0000256" key="1">
    <source>
        <dbReference type="SAM" id="Phobius"/>
    </source>
</evidence>
<dbReference type="KEGG" id="mcak:MCCS_14870"/>
<dbReference type="AlphaFoldDB" id="A0A1W7ABY0"/>
<protein>
    <recommendedName>
        <fullName evidence="5">DUF1189 domain-containing protein</fullName>
    </recommendedName>
</protein>
<dbReference type="EMBL" id="CP021059">
    <property type="protein sequence ID" value="ARQ07128.1"/>
    <property type="molecule type" value="Genomic_DNA"/>
</dbReference>
<organism evidence="2 4">
    <name type="scientific">Macrococcoides canis</name>
    <dbReference type="NCBI Taxonomy" id="1855823"/>
    <lineage>
        <taxon>Bacteria</taxon>
        <taxon>Bacillati</taxon>
        <taxon>Bacillota</taxon>
        <taxon>Bacilli</taxon>
        <taxon>Bacillales</taxon>
        <taxon>Staphylococcaceae</taxon>
        <taxon>Macrococcoides</taxon>
    </lineage>
</organism>
<dbReference type="Pfam" id="PF06691">
    <property type="entry name" value="DUF1189"/>
    <property type="match status" value="1"/>
</dbReference>